<dbReference type="PANTHER" id="PTHR30040:SF2">
    <property type="entry name" value="FAD:PROTEIN FMN TRANSFERASE"/>
    <property type="match status" value="1"/>
</dbReference>
<dbReference type="EC" id="2.7.1.180" evidence="2"/>
<evidence type="ECO:0000256" key="3">
    <source>
        <dbReference type="ARBA" id="ARBA00016337"/>
    </source>
</evidence>
<evidence type="ECO:0000256" key="5">
    <source>
        <dbReference type="ARBA" id="ARBA00022679"/>
    </source>
</evidence>
<gene>
    <name evidence="13" type="ORF">H9701_09390</name>
</gene>
<sequence>MRRTIFGVMTALLLLGSAGCAQAQPADSPQRTPAEATAGFFAMDTYIDLTAYGAGAEAALEAAQARIQELEGLWSVTDPGSDIYAVNHSGGVPTQVHADTAQVLSFALDMAGETGGALDPTLYPVLTAWGFTTDQYQIPDADTLSALLANTGYEKVSLNGQTMELPSGMELDLGAVGKGYAADETAQVLAEHGVESALLDFGGNILAMGSRPDGMPWRIGVRDPETDGTLGILEVTDQSVVVSGGYERYFVGEDGERYWHILDPETGSPARSGLTQVAIISPESKRCDALSTAVFVMGLEEAADFWRSRQDFEMVLLTDDGTIYLTEGLSGRFTLGSGQEGREVQVLSAEETSAERPAIDKAGGYAVETEEVLAENQDSQIYGVLYRPVGVEGPRPTVIYSHGFGGSYRNGAQYAQALAAQGYLVYCFDFRGGSDSSRSEGSNLDMSIFTEQSDLESVIAMLQAREDVDDDNLFLLGASQGGLVSAITAADNRDAIAGVVLLYPAFVLVDDAMERFDSADEVPDSMHYLFMTVGRAYFEDLFGYDVYADIQGYDGAVLILHGDRDSLVPLSYSERAVEVLPSAQLEVIPGAGHGFSGVSFDLAMGYILEYLTSSLNGG</sequence>
<feature type="chain" id="PRO_5039674708" description="FAD:protein FMN transferase" evidence="11">
    <location>
        <begin position="24"/>
        <end position="618"/>
    </location>
</feature>
<evidence type="ECO:0000259" key="12">
    <source>
        <dbReference type="Pfam" id="PF12146"/>
    </source>
</evidence>
<dbReference type="AlphaFoldDB" id="A0A9D2P0A8"/>
<dbReference type="GO" id="GO:0016787">
    <property type="term" value="F:hydrolase activity"/>
    <property type="evidence" value="ECO:0007669"/>
    <property type="project" value="UniProtKB-KW"/>
</dbReference>
<dbReference type="InterPro" id="IPR029058">
    <property type="entry name" value="AB_hydrolase_fold"/>
</dbReference>
<dbReference type="Proteomes" id="UP000823882">
    <property type="component" value="Unassembled WGS sequence"/>
</dbReference>
<evidence type="ECO:0000256" key="10">
    <source>
        <dbReference type="ARBA" id="ARBA00048540"/>
    </source>
</evidence>
<keyword evidence="5" id="KW-0808">Transferase</keyword>
<evidence type="ECO:0000256" key="7">
    <source>
        <dbReference type="ARBA" id="ARBA00022827"/>
    </source>
</evidence>
<dbReference type="PROSITE" id="PS51257">
    <property type="entry name" value="PROKAR_LIPOPROTEIN"/>
    <property type="match status" value="1"/>
</dbReference>
<keyword evidence="11" id="KW-0732">Signal</keyword>
<reference evidence="13" key="2">
    <citation type="submission" date="2021-04" db="EMBL/GenBank/DDBJ databases">
        <authorList>
            <person name="Gilroy R."/>
        </authorList>
    </citation>
    <scope>NUCLEOTIDE SEQUENCE</scope>
    <source>
        <strain evidence="13">CHK186-1790</strain>
    </source>
</reference>
<keyword evidence="8" id="KW-0460">Magnesium</keyword>
<accession>A0A9D2P0A8</accession>
<keyword evidence="13" id="KW-0378">Hydrolase</keyword>
<evidence type="ECO:0000256" key="6">
    <source>
        <dbReference type="ARBA" id="ARBA00022723"/>
    </source>
</evidence>
<evidence type="ECO:0000256" key="8">
    <source>
        <dbReference type="ARBA" id="ARBA00022842"/>
    </source>
</evidence>
<comment type="cofactor">
    <cofactor evidence="1">
        <name>Mg(2+)</name>
        <dbReference type="ChEBI" id="CHEBI:18420"/>
    </cofactor>
</comment>
<dbReference type="InterPro" id="IPR024932">
    <property type="entry name" value="ApbE"/>
</dbReference>
<dbReference type="InterPro" id="IPR022742">
    <property type="entry name" value="Hydrolase_4"/>
</dbReference>
<keyword evidence="7" id="KW-0274">FAD</keyword>
<evidence type="ECO:0000256" key="9">
    <source>
        <dbReference type="ARBA" id="ARBA00031306"/>
    </source>
</evidence>
<organism evidence="13 14">
    <name type="scientific">Candidatus Intestinimonas pullistercoris</name>
    <dbReference type="NCBI Taxonomy" id="2838623"/>
    <lineage>
        <taxon>Bacteria</taxon>
        <taxon>Bacillati</taxon>
        <taxon>Bacillota</taxon>
        <taxon>Clostridia</taxon>
        <taxon>Eubacteriales</taxon>
        <taxon>Intestinimonas</taxon>
    </lineage>
</organism>
<evidence type="ECO:0000313" key="13">
    <source>
        <dbReference type="EMBL" id="HJC41747.1"/>
    </source>
</evidence>
<evidence type="ECO:0000313" key="14">
    <source>
        <dbReference type="Proteomes" id="UP000823882"/>
    </source>
</evidence>
<dbReference type="InterPro" id="IPR003374">
    <property type="entry name" value="ApbE-like_sf"/>
</dbReference>
<dbReference type="Pfam" id="PF02424">
    <property type="entry name" value="ApbE"/>
    <property type="match status" value="1"/>
</dbReference>
<name>A0A9D2P0A8_9FIRM</name>
<evidence type="ECO:0000256" key="4">
    <source>
        <dbReference type="ARBA" id="ARBA00022630"/>
    </source>
</evidence>
<comment type="catalytic activity">
    <reaction evidence="10">
        <text>L-threonyl-[protein] + FAD = FMN-L-threonyl-[protein] + AMP + H(+)</text>
        <dbReference type="Rhea" id="RHEA:36847"/>
        <dbReference type="Rhea" id="RHEA-COMP:11060"/>
        <dbReference type="Rhea" id="RHEA-COMP:11061"/>
        <dbReference type="ChEBI" id="CHEBI:15378"/>
        <dbReference type="ChEBI" id="CHEBI:30013"/>
        <dbReference type="ChEBI" id="CHEBI:57692"/>
        <dbReference type="ChEBI" id="CHEBI:74257"/>
        <dbReference type="ChEBI" id="CHEBI:456215"/>
        <dbReference type="EC" id="2.7.1.180"/>
    </reaction>
</comment>
<proteinExistence type="predicted"/>
<dbReference type="GO" id="GO:0016740">
    <property type="term" value="F:transferase activity"/>
    <property type="evidence" value="ECO:0007669"/>
    <property type="project" value="UniProtKB-KW"/>
</dbReference>
<protein>
    <recommendedName>
        <fullName evidence="3">FAD:protein FMN transferase</fullName>
        <ecNumber evidence="2">2.7.1.180</ecNumber>
    </recommendedName>
    <alternativeName>
        <fullName evidence="9">Flavin transferase</fullName>
    </alternativeName>
</protein>
<dbReference type="GO" id="GO:0046872">
    <property type="term" value="F:metal ion binding"/>
    <property type="evidence" value="ECO:0007669"/>
    <property type="project" value="UniProtKB-KW"/>
</dbReference>
<dbReference type="SUPFAM" id="SSF143631">
    <property type="entry name" value="ApbE-like"/>
    <property type="match status" value="1"/>
</dbReference>
<dbReference type="PANTHER" id="PTHR30040">
    <property type="entry name" value="THIAMINE BIOSYNTHESIS LIPOPROTEIN APBE"/>
    <property type="match status" value="1"/>
</dbReference>
<keyword evidence="4" id="KW-0285">Flavoprotein</keyword>
<feature type="signal peptide" evidence="11">
    <location>
        <begin position="1"/>
        <end position="23"/>
    </location>
</feature>
<evidence type="ECO:0000256" key="2">
    <source>
        <dbReference type="ARBA" id="ARBA00011955"/>
    </source>
</evidence>
<reference evidence="13" key="1">
    <citation type="journal article" date="2021" name="PeerJ">
        <title>Extensive microbial diversity within the chicken gut microbiome revealed by metagenomics and culture.</title>
        <authorList>
            <person name="Gilroy R."/>
            <person name="Ravi A."/>
            <person name="Getino M."/>
            <person name="Pursley I."/>
            <person name="Horton D.L."/>
            <person name="Alikhan N.F."/>
            <person name="Baker D."/>
            <person name="Gharbi K."/>
            <person name="Hall N."/>
            <person name="Watson M."/>
            <person name="Adriaenssens E.M."/>
            <person name="Foster-Nyarko E."/>
            <person name="Jarju S."/>
            <person name="Secka A."/>
            <person name="Antonio M."/>
            <person name="Oren A."/>
            <person name="Chaudhuri R.R."/>
            <person name="La Ragione R."/>
            <person name="Hildebrand F."/>
            <person name="Pallen M.J."/>
        </authorList>
    </citation>
    <scope>NUCLEOTIDE SEQUENCE</scope>
    <source>
        <strain evidence="13">CHK186-1790</strain>
    </source>
</reference>
<comment type="caution">
    <text evidence="13">The sequence shown here is derived from an EMBL/GenBank/DDBJ whole genome shotgun (WGS) entry which is preliminary data.</text>
</comment>
<evidence type="ECO:0000256" key="11">
    <source>
        <dbReference type="SAM" id="SignalP"/>
    </source>
</evidence>
<dbReference type="EMBL" id="DWWJ01000171">
    <property type="protein sequence ID" value="HJC41747.1"/>
    <property type="molecule type" value="Genomic_DNA"/>
</dbReference>
<feature type="domain" description="Serine aminopeptidase S33" evidence="12">
    <location>
        <begin position="394"/>
        <end position="509"/>
    </location>
</feature>
<dbReference type="SUPFAM" id="SSF53474">
    <property type="entry name" value="alpha/beta-Hydrolases"/>
    <property type="match status" value="1"/>
</dbReference>
<dbReference type="Gene3D" id="3.40.50.1820">
    <property type="entry name" value="alpha/beta hydrolase"/>
    <property type="match status" value="1"/>
</dbReference>
<dbReference type="Gene3D" id="3.10.520.10">
    <property type="entry name" value="ApbE-like domains"/>
    <property type="match status" value="1"/>
</dbReference>
<dbReference type="Pfam" id="PF12146">
    <property type="entry name" value="Hydrolase_4"/>
    <property type="match status" value="1"/>
</dbReference>
<evidence type="ECO:0000256" key="1">
    <source>
        <dbReference type="ARBA" id="ARBA00001946"/>
    </source>
</evidence>
<keyword evidence="6" id="KW-0479">Metal-binding</keyword>